<dbReference type="InterPro" id="IPR045055">
    <property type="entry name" value="DNA2/NAM7-like"/>
</dbReference>
<dbReference type="EMBL" id="NJET01000032">
    <property type="protein sequence ID" value="PHH64358.1"/>
    <property type="molecule type" value="Genomic_DNA"/>
</dbReference>
<evidence type="ECO:0000313" key="6">
    <source>
        <dbReference type="Proteomes" id="UP000226192"/>
    </source>
</evidence>
<evidence type="ECO:0000259" key="4">
    <source>
        <dbReference type="Pfam" id="PF25396"/>
    </source>
</evidence>
<dbReference type="InterPro" id="IPR027417">
    <property type="entry name" value="P-loop_NTPase"/>
</dbReference>
<keyword evidence="1" id="KW-0378">Hydrolase</keyword>
<gene>
    <name evidence="5" type="ORF">CDD81_4715</name>
</gene>
<dbReference type="Pfam" id="PF13086">
    <property type="entry name" value="AAA_11"/>
    <property type="match status" value="1"/>
</dbReference>
<evidence type="ECO:0000259" key="2">
    <source>
        <dbReference type="Pfam" id="PF13086"/>
    </source>
</evidence>
<keyword evidence="6" id="KW-1185">Reference proteome</keyword>
<comment type="caution">
    <text evidence="5">The sequence shown here is derived from an EMBL/GenBank/DDBJ whole genome shotgun (WGS) entry which is preliminary data.</text>
</comment>
<protein>
    <recommendedName>
        <fullName evidence="7">Helicase ATP-binding domain-containing protein</fullName>
    </recommendedName>
</protein>
<feature type="domain" description="DNA2/NAM7 helicase-like C-terminal" evidence="3">
    <location>
        <begin position="668"/>
        <end position="819"/>
    </location>
</feature>
<organism evidence="5 6">
    <name type="scientific">Ophiocordyceps australis</name>
    <dbReference type="NCBI Taxonomy" id="1399860"/>
    <lineage>
        <taxon>Eukaryota</taxon>
        <taxon>Fungi</taxon>
        <taxon>Dikarya</taxon>
        <taxon>Ascomycota</taxon>
        <taxon>Pezizomycotina</taxon>
        <taxon>Sordariomycetes</taxon>
        <taxon>Hypocreomycetidae</taxon>
        <taxon>Hypocreales</taxon>
        <taxon>Ophiocordycipitaceae</taxon>
        <taxon>Ophiocordyceps</taxon>
    </lineage>
</organism>
<proteinExistence type="predicted"/>
<keyword evidence="1" id="KW-0067">ATP-binding</keyword>
<dbReference type="SUPFAM" id="SSF52540">
    <property type="entry name" value="P-loop containing nucleoside triphosphate hydrolases"/>
    <property type="match status" value="1"/>
</dbReference>
<dbReference type="STRING" id="1399860.A0A2C5XIZ5"/>
<accession>A0A2C5XIZ5</accession>
<reference evidence="5 6" key="1">
    <citation type="submission" date="2017-06" db="EMBL/GenBank/DDBJ databases">
        <title>Ant-infecting Ophiocordyceps genomes reveal a high diversity of potential behavioral manipulation genes and a possible major role for enterotoxins.</title>
        <authorList>
            <person name="De Bekker C."/>
            <person name="Evans H.C."/>
            <person name="Brachmann A."/>
            <person name="Hughes D.P."/>
        </authorList>
    </citation>
    <scope>NUCLEOTIDE SEQUENCE [LARGE SCALE GENOMIC DNA]</scope>
    <source>
        <strain evidence="5 6">Map64</strain>
    </source>
</reference>
<dbReference type="InterPro" id="IPR057373">
    <property type="entry name" value="ZNFX1"/>
</dbReference>
<dbReference type="Pfam" id="PF13087">
    <property type="entry name" value="AAA_12"/>
    <property type="match status" value="1"/>
</dbReference>
<keyword evidence="1" id="KW-0347">Helicase</keyword>
<dbReference type="InterPro" id="IPR041677">
    <property type="entry name" value="DNA2/NAM7_AAA_11"/>
</dbReference>
<dbReference type="GO" id="GO:0031380">
    <property type="term" value="C:nuclear RNA-directed RNA polymerase complex"/>
    <property type="evidence" value="ECO:0007669"/>
    <property type="project" value="TreeGrafter"/>
</dbReference>
<dbReference type="GO" id="GO:0031048">
    <property type="term" value="P:regulatory ncRNA-mediated heterochromatin formation"/>
    <property type="evidence" value="ECO:0007669"/>
    <property type="project" value="TreeGrafter"/>
</dbReference>
<dbReference type="InterPro" id="IPR041679">
    <property type="entry name" value="DNA2/NAM7-like_C"/>
</dbReference>
<evidence type="ECO:0008006" key="7">
    <source>
        <dbReference type="Google" id="ProtNLM"/>
    </source>
</evidence>
<sequence length="822" mass="92329">MPFVAVQAGLVSRSSPTSSQLFLSRRFSSSALNMASTTTAWKEMPEIPTAEELLSPHNSALPQILEHGAMTKEEYLEAQYLLHRHEATASLRAAVQQIRHGDLALGSEDANIYTKVRVLGFRPTKSGVAWRIVWKPNSPGHLMSISQPDCLPSGTLVILSPKADSFRTQCLVATVAQKHPDEVQTARESSSCEIIWARCEDAILDPDVELIMLEPESGYFEPSRHIMKGLKLAASASSRYDKYLFKTKNGASEKNEPVTFDEPVKSHVSADFLRLASKREPVASPAAVQLDSSQLEAVQQATKQELAMIQGPPGTGKTFTSVVTIDSHLRTMEACHPTNDAPPPIIVVAETNHALDQLLTQCMSAGLRSILRLGHNVQEDSVIYNKSLLKLLMRSRVKLPEKKADAKYKQAVKVLTSDLNQVFMDKAFYEAQALHDAELISPKQYLSLIEDDGWETADAQDKRGPVAKWLNHSSVQSQCDPQQPVNNTIPHEGVFPNYIPFGVSTARGLLRSVERDGINDWAIRAVRLLECSSDLYQIPLWQRRHIYCLLHKQMQERSIQNLLQAIKVFDIECEDFKKARSVNDAAVIRGEDIRIIGCTTTGLAKYRRLLEILKPRILLVEEAAEVREGSIVAGLMPCIEQLVLVGDHQQLIPSVDVWELSRSPHRIDISLFERMVKLEVPFCSLRVQRRMAPALRRVMQSFYPHIQDHASVKELPLVPGMSSRRLWWFDHQWEQSQTVGCSFVNTEEADMIVGFVGYLIQHGMSPSRITVLAYYSGQVALIQRKLKSHPNLARFDFERSVRTIDGFQGEENDVILLSLLWQ</sequence>
<dbReference type="GO" id="GO:0004386">
    <property type="term" value="F:helicase activity"/>
    <property type="evidence" value="ECO:0007669"/>
    <property type="project" value="InterPro"/>
</dbReference>
<dbReference type="Pfam" id="PF25396">
    <property type="entry name" value="ZNFX1"/>
    <property type="match status" value="1"/>
</dbReference>
<evidence type="ECO:0000313" key="5">
    <source>
        <dbReference type="EMBL" id="PHH64358.1"/>
    </source>
</evidence>
<dbReference type="PANTHER" id="PTHR10887">
    <property type="entry name" value="DNA2/NAM7 HELICASE FAMILY"/>
    <property type="match status" value="1"/>
</dbReference>
<dbReference type="AlphaFoldDB" id="A0A2C5XIZ5"/>
<dbReference type="Proteomes" id="UP000226192">
    <property type="component" value="Unassembled WGS sequence"/>
</dbReference>
<dbReference type="CDD" id="cd18808">
    <property type="entry name" value="SF1_C_Upf1"/>
    <property type="match status" value="1"/>
</dbReference>
<dbReference type="PANTHER" id="PTHR10887:SF341">
    <property type="entry name" value="NFX1-TYPE ZINC FINGER-CONTAINING PROTEIN 1"/>
    <property type="match status" value="1"/>
</dbReference>
<feature type="domain" description="DNA2/NAM7 helicase helicase" evidence="2">
    <location>
        <begin position="289"/>
        <end position="655"/>
    </location>
</feature>
<evidence type="ECO:0000259" key="3">
    <source>
        <dbReference type="Pfam" id="PF13087"/>
    </source>
</evidence>
<dbReference type="OrthoDB" id="409395at2759"/>
<dbReference type="InterPro" id="IPR047187">
    <property type="entry name" value="SF1_C_Upf1"/>
</dbReference>
<name>A0A2C5XIZ5_9HYPO</name>
<dbReference type="Gene3D" id="3.40.50.300">
    <property type="entry name" value="P-loop containing nucleotide triphosphate hydrolases"/>
    <property type="match status" value="3"/>
</dbReference>
<evidence type="ECO:0000256" key="1">
    <source>
        <dbReference type="ARBA" id="ARBA00022806"/>
    </source>
</evidence>
<keyword evidence="1" id="KW-0547">Nucleotide-binding</keyword>
<feature type="domain" description="ZNFX1" evidence="4">
    <location>
        <begin position="108"/>
        <end position="215"/>
    </location>
</feature>